<dbReference type="Proteomes" id="UP000094527">
    <property type="component" value="Unassembled WGS sequence"/>
</dbReference>
<dbReference type="GO" id="GO:0005764">
    <property type="term" value="C:lysosome"/>
    <property type="evidence" value="ECO:0007669"/>
    <property type="project" value="TreeGrafter"/>
</dbReference>
<evidence type="ECO:0000313" key="8">
    <source>
        <dbReference type="EMBL" id="ODM91675.1"/>
    </source>
</evidence>
<evidence type="ECO:0000259" key="7">
    <source>
        <dbReference type="Pfam" id="PF01120"/>
    </source>
</evidence>
<dbReference type="InterPro" id="IPR017853">
    <property type="entry name" value="GH"/>
</dbReference>
<evidence type="ECO:0000256" key="1">
    <source>
        <dbReference type="ARBA" id="ARBA00007951"/>
    </source>
</evidence>
<gene>
    <name evidence="8" type="ORF">Ocin01_15001</name>
</gene>
<organism evidence="8 9">
    <name type="scientific">Orchesella cincta</name>
    <name type="common">Springtail</name>
    <name type="synonym">Podura cincta</name>
    <dbReference type="NCBI Taxonomy" id="48709"/>
    <lineage>
        <taxon>Eukaryota</taxon>
        <taxon>Metazoa</taxon>
        <taxon>Ecdysozoa</taxon>
        <taxon>Arthropoda</taxon>
        <taxon>Hexapoda</taxon>
        <taxon>Collembola</taxon>
        <taxon>Entomobryomorpha</taxon>
        <taxon>Entomobryoidea</taxon>
        <taxon>Orchesellidae</taxon>
        <taxon>Orchesellinae</taxon>
        <taxon>Orchesella</taxon>
    </lineage>
</organism>
<dbReference type="PANTHER" id="PTHR10030:SF37">
    <property type="entry name" value="ALPHA-L-FUCOSIDASE-RELATED"/>
    <property type="match status" value="1"/>
</dbReference>
<evidence type="ECO:0000256" key="5">
    <source>
        <dbReference type="ARBA" id="ARBA00023295"/>
    </source>
</evidence>
<evidence type="ECO:0000256" key="4">
    <source>
        <dbReference type="ARBA" id="ARBA00022801"/>
    </source>
</evidence>
<dbReference type="SUPFAM" id="SSF51445">
    <property type="entry name" value="(Trans)glycosidases"/>
    <property type="match status" value="1"/>
</dbReference>
<dbReference type="Pfam" id="PF01120">
    <property type="entry name" value="Alpha_L_fucos"/>
    <property type="match status" value="1"/>
</dbReference>
<sequence length="151" mass="17551">MKYLFLFASLVANSFATEYKSNEISASAQVQLKRYSPNWASLDARPLPAWYDDAKVGMFLHWGVFSVPSFGGAWFWKNWKEKSSLFVNFMKQNYKPGFSYPEFAPMFTAEFYDPNQWADIFQNSGAKYVVLTSKLSRKDMPYGASIRHNFR</sequence>
<dbReference type="GO" id="GO:0004560">
    <property type="term" value="F:alpha-L-fucosidase activity"/>
    <property type="evidence" value="ECO:0007669"/>
    <property type="project" value="UniProtKB-EC"/>
</dbReference>
<keyword evidence="3 6" id="KW-0732">Signal</keyword>
<evidence type="ECO:0000256" key="3">
    <source>
        <dbReference type="ARBA" id="ARBA00022729"/>
    </source>
</evidence>
<keyword evidence="4" id="KW-0378">Hydrolase</keyword>
<dbReference type="GO" id="GO:0006004">
    <property type="term" value="P:fucose metabolic process"/>
    <property type="evidence" value="ECO:0007669"/>
    <property type="project" value="TreeGrafter"/>
</dbReference>
<proteinExistence type="inferred from homology"/>
<reference evidence="8 9" key="1">
    <citation type="journal article" date="2016" name="Genome Biol. Evol.">
        <title>Gene Family Evolution Reflects Adaptation to Soil Environmental Stressors in the Genome of the Collembolan Orchesella cincta.</title>
        <authorList>
            <person name="Faddeeva-Vakhrusheva A."/>
            <person name="Derks M.F."/>
            <person name="Anvar S.Y."/>
            <person name="Agamennone V."/>
            <person name="Suring W."/>
            <person name="Smit S."/>
            <person name="van Straalen N.M."/>
            <person name="Roelofs D."/>
        </authorList>
    </citation>
    <scope>NUCLEOTIDE SEQUENCE [LARGE SCALE GENOMIC DNA]</scope>
    <source>
        <tissue evidence="8">Mixed pool</tissue>
    </source>
</reference>
<keyword evidence="5" id="KW-0326">Glycosidase</keyword>
<dbReference type="InterPro" id="IPR000933">
    <property type="entry name" value="Glyco_hydro_29"/>
</dbReference>
<dbReference type="PANTHER" id="PTHR10030">
    <property type="entry name" value="ALPHA-L-FUCOSIDASE"/>
    <property type="match status" value="1"/>
</dbReference>
<evidence type="ECO:0000256" key="2">
    <source>
        <dbReference type="ARBA" id="ARBA00012662"/>
    </source>
</evidence>
<feature type="signal peptide" evidence="6">
    <location>
        <begin position="1"/>
        <end position="16"/>
    </location>
</feature>
<dbReference type="InterPro" id="IPR057739">
    <property type="entry name" value="Glyco_hydro_29_N"/>
</dbReference>
<feature type="chain" id="PRO_5008903922" description="alpha-L-fucosidase" evidence="6">
    <location>
        <begin position="17"/>
        <end position="151"/>
    </location>
</feature>
<dbReference type="GO" id="GO:0016139">
    <property type="term" value="P:glycoside catabolic process"/>
    <property type="evidence" value="ECO:0007669"/>
    <property type="project" value="TreeGrafter"/>
</dbReference>
<comment type="similarity">
    <text evidence="1">Belongs to the glycosyl hydrolase 29 family.</text>
</comment>
<name>A0A1D2MF91_ORCCI</name>
<dbReference type="OrthoDB" id="6730343at2759"/>
<feature type="domain" description="Glycoside hydrolase family 29 N-terminal" evidence="7">
    <location>
        <begin position="27"/>
        <end position="134"/>
    </location>
</feature>
<dbReference type="EC" id="3.2.1.51" evidence="2"/>
<dbReference type="Gene3D" id="3.20.20.80">
    <property type="entry name" value="Glycosidases"/>
    <property type="match status" value="1"/>
</dbReference>
<comment type="caution">
    <text evidence="8">The sequence shown here is derived from an EMBL/GenBank/DDBJ whole genome shotgun (WGS) entry which is preliminary data.</text>
</comment>
<dbReference type="EMBL" id="LJIJ01001452">
    <property type="protein sequence ID" value="ODM91675.1"/>
    <property type="molecule type" value="Genomic_DNA"/>
</dbReference>
<accession>A0A1D2MF91</accession>
<evidence type="ECO:0000256" key="6">
    <source>
        <dbReference type="SAM" id="SignalP"/>
    </source>
</evidence>
<protein>
    <recommendedName>
        <fullName evidence="2">alpha-L-fucosidase</fullName>
        <ecNumber evidence="2">3.2.1.51</ecNumber>
    </recommendedName>
</protein>
<dbReference type="OMA" id="YGASIRH"/>
<dbReference type="AlphaFoldDB" id="A0A1D2MF91"/>
<dbReference type="SMART" id="SM00812">
    <property type="entry name" value="Alpha_L_fucos"/>
    <property type="match status" value="1"/>
</dbReference>
<feature type="non-terminal residue" evidence="8">
    <location>
        <position position="151"/>
    </location>
</feature>
<evidence type="ECO:0000313" key="9">
    <source>
        <dbReference type="Proteomes" id="UP000094527"/>
    </source>
</evidence>
<dbReference type="STRING" id="48709.A0A1D2MF91"/>
<keyword evidence="9" id="KW-1185">Reference proteome</keyword>